<gene>
    <name evidence="1" type="ORF">QU481_10960</name>
</gene>
<organism evidence="1 2">
    <name type="scientific">Crenobacter oryzisoli</name>
    <dbReference type="NCBI Taxonomy" id="3056844"/>
    <lineage>
        <taxon>Bacteria</taxon>
        <taxon>Pseudomonadati</taxon>
        <taxon>Pseudomonadota</taxon>
        <taxon>Betaproteobacteria</taxon>
        <taxon>Neisseriales</taxon>
        <taxon>Neisseriaceae</taxon>
        <taxon>Crenobacter</taxon>
    </lineage>
</organism>
<sequence>MLLELISLVWTAAVPMMDITLSFEESYPYHMAAEERETVTPVRLLRISWHKDEQCTYTGVMVPYVRDWEEVVHYSNHEEVRPPEPNKTEGQGIILTKKLCEGKAPESVFRVASTKVFTSNVTSSVL</sequence>
<evidence type="ECO:0000313" key="1">
    <source>
        <dbReference type="EMBL" id="MDN0075410.1"/>
    </source>
</evidence>
<dbReference type="EMBL" id="JAUEDK010000017">
    <property type="protein sequence ID" value="MDN0075410.1"/>
    <property type="molecule type" value="Genomic_DNA"/>
</dbReference>
<proteinExistence type="predicted"/>
<name>A0ABT7XNU8_9NEIS</name>
<accession>A0ABT7XNU8</accession>
<dbReference type="Proteomes" id="UP001168540">
    <property type="component" value="Unassembled WGS sequence"/>
</dbReference>
<protein>
    <submittedName>
        <fullName evidence="1">Uncharacterized protein</fullName>
    </submittedName>
</protein>
<dbReference type="RefSeq" id="WP_289830019.1">
    <property type="nucleotide sequence ID" value="NZ_JAUEDK010000017.1"/>
</dbReference>
<keyword evidence="2" id="KW-1185">Reference proteome</keyword>
<reference evidence="1" key="1">
    <citation type="submission" date="2023-06" db="EMBL/GenBank/DDBJ databases">
        <authorList>
            <person name="Zhang S."/>
        </authorList>
    </citation>
    <scope>NUCLEOTIDE SEQUENCE</scope>
    <source>
        <strain evidence="1">SG2303</strain>
    </source>
</reference>
<comment type="caution">
    <text evidence="1">The sequence shown here is derived from an EMBL/GenBank/DDBJ whole genome shotgun (WGS) entry which is preliminary data.</text>
</comment>
<evidence type="ECO:0000313" key="2">
    <source>
        <dbReference type="Proteomes" id="UP001168540"/>
    </source>
</evidence>